<reference evidence="2" key="1">
    <citation type="submission" date="2022-12" db="EMBL/GenBank/DDBJ databases">
        <title>Reference genome sequencing for broad-spectrum identification of bacterial and archaeal isolates by mass spectrometry.</title>
        <authorList>
            <person name="Sekiguchi Y."/>
            <person name="Tourlousse D.M."/>
        </authorList>
    </citation>
    <scope>NUCLEOTIDE SEQUENCE</scope>
    <source>
        <strain evidence="2">14</strain>
    </source>
</reference>
<evidence type="ECO:0000313" key="3">
    <source>
        <dbReference type="Proteomes" id="UP001144396"/>
    </source>
</evidence>
<protein>
    <recommendedName>
        <fullName evidence="4">DUF805 domain-containing protein</fullName>
    </recommendedName>
</protein>
<dbReference type="Proteomes" id="UP001144396">
    <property type="component" value="Unassembled WGS sequence"/>
</dbReference>
<organism evidence="2 3">
    <name type="scientific">Agromyces rhizosphaerae</name>
    <dbReference type="NCBI Taxonomy" id="88374"/>
    <lineage>
        <taxon>Bacteria</taxon>
        <taxon>Bacillati</taxon>
        <taxon>Actinomycetota</taxon>
        <taxon>Actinomycetes</taxon>
        <taxon>Micrococcales</taxon>
        <taxon>Microbacteriaceae</taxon>
        <taxon>Agromyces</taxon>
    </lineage>
</organism>
<feature type="transmembrane region" description="Helical" evidence="1">
    <location>
        <begin position="85"/>
        <end position="106"/>
    </location>
</feature>
<name>A0A9W6CUD5_9MICO</name>
<evidence type="ECO:0008006" key="4">
    <source>
        <dbReference type="Google" id="ProtNLM"/>
    </source>
</evidence>
<dbReference type="RefSeq" id="WP_281882589.1">
    <property type="nucleotide sequence ID" value="NZ_BSDP01000001.1"/>
</dbReference>
<sequence>MSFGESIQTVFRKYAEFRGRATRPEYWWWVLFLVLVSAGLNVLNVIRLDDGVLLGSILGGIWGLAVLLPNLAVTVRRLRDAGYGWGNLFWLLLPVAGFIVLIVMTAQPTKAPVTAPPAGGAAPGTPPPAPAT</sequence>
<evidence type="ECO:0000256" key="1">
    <source>
        <dbReference type="SAM" id="Phobius"/>
    </source>
</evidence>
<keyword evidence="1" id="KW-0812">Transmembrane</keyword>
<dbReference type="EMBL" id="BSDP01000001">
    <property type="protein sequence ID" value="GLI26577.1"/>
    <property type="molecule type" value="Genomic_DNA"/>
</dbReference>
<dbReference type="InterPro" id="IPR008523">
    <property type="entry name" value="DUF805"/>
</dbReference>
<feature type="transmembrane region" description="Helical" evidence="1">
    <location>
        <begin position="26"/>
        <end position="46"/>
    </location>
</feature>
<gene>
    <name evidence="2" type="ORF">ARHIZOSPH14_08190</name>
</gene>
<keyword evidence="1" id="KW-0472">Membrane</keyword>
<keyword evidence="3" id="KW-1185">Reference proteome</keyword>
<evidence type="ECO:0000313" key="2">
    <source>
        <dbReference type="EMBL" id="GLI26577.1"/>
    </source>
</evidence>
<keyword evidence="1" id="KW-1133">Transmembrane helix</keyword>
<dbReference type="GO" id="GO:0005886">
    <property type="term" value="C:plasma membrane"/>
    <property type="evidence" value="ECO:0007669"/>
    <property type="project" value="TreeGrafter"/>
</dbReference>
<comment type="caution">
    <text evidence="2">The sequence shown here is derived from an EMBL/GenBank/DDBJ whole genome shotgun (WGS) entry which is preliminary data.</text>
</comment>
<proteinExistence type="predicted"/>
<dbReference type="Pfam" id="PF05656">
    <property type="entry name" value="DUF805"/>
    <property type="match status" value="1"/>
</dbReference>
<dbReference type="PANTHER" id="PTHR34980:SF2">
    <property type="entry name" value="INNER MEMBRANE PROTEIN YHAH-RELATED"/>
    <property type="match status" value="1"/>
</dbReference>
<dbReference type="AlphaFoldDB" id="A0A9W6CUD5"/>
<dbReference type="PANTHER" id="PTHR34980">
    <property type="entry name" value="INNER MEMBRANE PROTEIN-RELATED-RELATED"/>
    <property type="match status" value="1"/>
</dbReference>
<feature type="transmembrane region" description="Helical" evidence="1">
    <location>
        <begin position="52"/>
        <end position="73"/>
    </location>
</feature>
<accession>A0A9W6CUD5</accession>